<evidence type="ECO:0000259" key="5">
    <source>
        <dbReference type="PROSITE" id="PS01124"/>
    </source>
</evidence>
<sequence length="747" mass="85367">MVKKKFLYKMLTLFIVIVLLYSAITSSIIFYKGYQMVDTQTNHSNQLYIDQNSNYADFKLRTAMDFVYKISTLQSLTDYRYSTGTNYLNIANLYNALIDQLQGFGQLGFTFGITKLTDDLVITAGGTYNINNYLKELGIDSGALDQLQQMEKPFLTSNTYVVPQSLSKKPDNIVMIHQIVNSSMEPLYFFVVMDRVSLLPGVADNPKGNFYLHTDETISSYIHHKELDTEILAHINTIDDQEINGLKMGSTINYIHPSKVIPNLNYVYSSKVTSFGAIFVEIWKTALFPSVLLLLLGIILAYVATRSSYKPIRQLLQFLDEQKGHSTASSQEQVNQIHELAYIQSSIEQIYSINHALQDKLDHSAVHLREDFFRKVIYGIASEEFIQDNLSQLHLEKFQEDLNIILLECEGIEALDKTVPAPNLSFVFNSLIREIPCEYGDFFTLPLDKSKYCIIFNRISSESLKQIAMTVVHTIEQDLALDITACISSTYQLHELTSALQELLRIGKYKYATANKVLTSSCIQDLEEAVCYYPIETEACLINYVNSNELGKAYDLLRNLLDQNIKHTTLGPVDLSNLKHSILTTFKRCLNTNGTTLNQFVKEYPDILNEFMEVPVSKFTEKTFTMFELVFNYCNKEKFSLESSTASQIFIYIHKNFDKDISLTDIADEFNLSESYVSKLLKNSLDINFKQYVNTLKVKRAKELLNQKDYKVHEVAAIVGCNNTNSFIRIFKQYIGVSPGEYVKNLH</sequence>
<accession>A0ABQ1YND0</accession>
<protein>
    <recommendedName>
        <fullName evidence="5">HTH araC/xylS-type domain-containing protein</fullName>
    </recommendedName>
</protein>
<keyword evidence="4" id="KW-0472">Membrane</keyword>
<evidence type="ECO:0000256" key="4">
    <source>
        <dbReference type="SAM" id="Phobius"/>
    </source>
</evidence>
<dbReference type="Gene3D" id="1.10.10.60">
    <property type="entry name" value="Homeodomain-like"/>
    <property type="match status" value="2"/>
</dbReference>
<keyword evidence="3" id="KW-0804">Transcription</keyword>
<dbReference type="EMBL" id="BMFT01000002">
    <property type="protein sequence ID" value="GGH30459.1"/>
    <property type="molecule type" value="Genomic_DNA"/>
</dbReference>
<evidence type="ECO:0000256" key="1">
    <source>
        <dbReference type="ARBA" id="ARBA00023015"/>
    </source>
</evidence>
<keyword evidence="2" id="KW-0238">DNA-binding</keyword>
<proteinExistence type="predicted"/>
<gene>
    <name evidence="6" type="ORF">GCM10008013_33600</name>
</gene>
<feature type="domain" description="HTH araC/xylS-type" evidence="5">
    <location>
        <begin position="647"/>
        <end position="745"/>
    </location>
</feature>
<dbReference type="SMART" id="SM00342">
    <property type="entry name" value="HTH_ARAC"/>
    <property type="match status" value="1"/>
</dbReference>
<keyword evidence="1" id="KW-0805">Transcription regulation</keyword>
<evidence type="ECO:0000313" key="7">
    <source>
        <dbReference type="Proteomes" id="UP000659344"/>
    </source>
</evidence>
<dbReference type="PROSITE" id="PS01124">
    <property type="entry name" value="HTH_ARAC_FAMILY_2"/>
    <property type="match status" value="1"/>
</dbReference>
<keyword evidence="4" id="KW-1133">Transmembrane helix</keyword>
<keyword evidence="4" id="KW-0812">Transmembrane</keyword>
<name>A0ABQ1YND0_9BACL</name>
<evidence type="ECO:0000256" key="2">
    <source>
        <dbReference type="ARBA" id="ARBA00023125"/>
    </source>
</evidence>
<dbReference type="InterPro" id="IPR009057">
    <property type="entry name" value="Homeodomain-like_sf"/>
</dbReference>
<dbReference type="PANTHER" id="PTHR43280:SF2">
    <property type="entry name" value="HTH-TYPE TRANSCRIPTIONAL REGULATOR EXSA"/>
    <property type="match status" value="1"/>
</dbReference>
<keyword evidence="7" id="KW-1185">Reference proteome</keyword>
<feature type="transmembrane region" description="Helical" evidence="4">
    <location>
        <begin position="286"/>
        <end position="305"/>
    </location>
</feature>
<dbReference type="Pfam" id="PF12833">
    <property type="entry name" value="HTH_18"/>
    <property type="match status" value="1"/>
</dbReference>
<reference evidence="7" key="1">
    <citation type="journal article" date="2019" name="Int. J. Syst. Evol. Microbiol.">
        <title>The Global Catalogue of Microorganisms (GCM) 10K type strain sequencing project: providing services to taxonomists for standard genome sequencing and annotation.</title>
        <authorList>
            <consortium name="The Broad Institute Genomics Platform"/>
            <consortium name="The Broad Institute Genome Sequencing Center for Infectious Disease"/>
            <person name="Wu L."/>
            <person name="Ma J."/>
        </authorList>
    </citation>
    <scope>NUCLEOTIDE SEQUENCE [LARGE SCALE GENOMIC DNA]</scope>
    <source>
        <strain evidence="7">CGMCC 1.12769</strain>
    </source>
</reference>
<dbReference type="InterPro" id="IPR018060">
    <property type="entry name" value="HTH_AraC"/>
</dbReference>
<dbReference type="PANTHER" id="PTHR43280">
    <property type="entry name" value="ARAC-FAMILY TRANSCRIPTIONAL REGULATOR"/>
    <property type="match status" value="1"/>
</dbReference>
<evidence type="ECO:0000313" key="6">
    <source>
        <dbReference type="EMBL" id="GGH30459.1"/>
    </source>
</evidence>
<dbReference type="SUPFAM" id="SSF46689">
    <property type="entry name" value="Homeodomain-like"/>
    <property type="match status" value="1"/>
</dbReference>
<dbReference type="Proteomes" id="UP000659344">
    <property type="component" value="Unassembled WGS sequence"/>
</dbReference>
<comment type="caution">
    <text evidence="6">The sequence shown here is derived from an EMBL/GenBank/DDBJ whole genome shotgun (WGS) entry which is preliminary data.</text>
</comment>
<organism evidence="6 7">
    <name type="scientific">Paenibacillus segetis</name>
    <dbReference type="NCBI Taxonomy" id="1325360"/>
    <lineage>
        <taxon>Bacteria</taxon>
        <taxon>Bacillati</taxon>
        <taxon>Bacillota</taxon>
        <taxon>Bacilli</taxon>
        <taxon>Bacillales</taxon>
        <taxon>Paenibacillaceae</taxon>
        <taxon>Paenibacillus</taxon>
    </lineage>
</organism>
<evidence type="ECO:0000256" key="3">
    <source>
        <dbReference type="ARBA" id="ARBA00023163"/>
    </source>
</evidence>